<dbReference type="SUPFAM" id="SSF52058">
    <property type="entry name" value="L domain-like"/>
    <property type="match status" value="1"/>
</dbReference>
<protein>
    <recommendedName>
        <fullName evidence="9">Malectin-like domain-containing protein</fullName>
    </recommendedName>
</protein>
<dbReference type="AlphaFoldDB" id="A0A067LDZ8"/>
<evidence type="ECO:0000256" key="6">
    <source>
        <dbReference type="ARBA" id="ARBA00022989"/>
    </source>
</evidence>
<keyword evidence="2" id="KW-0433">Leucine-rich repeat</keyword>
<keyword evidence="5" id="KW-0677">Repeat</keyword>
<dbReference type="Gene3D" id="3.80.10.10">
    <property type="entry name" value="Ribonuclease Inhibitor"/>
    <property type="match status" value="1"/>
</dbReference>
<evidence type="ECO:0000313" key="10">
    <source>
        <dbReference type="EMBL" id="KDP42294.1"/>
    </source>
</evidence>
<feature type="signal peptide" evidence="8">
    <location>
        <begin position="1"/>
        <end position="19"/>
    </location>
</feature>
<keyword evidence="3" id="KW-0812">Transmembrane</keyword>
<keyword evidence="4 8" id="KW-0732">Signal</keyword>
<dbReference type="KEGG" id="jcu:105629872"/>
<dbReference type="EMBL" id="KK914308">
    <property type="protein sequence ID" value="KDP42294.1"/>
    <property type="molecule type" value="Genomic_DNA"/>
</dbReference>
<keyword evidence="11" id="KW-1185">Reference proteome</keyword>
<dbReference type="GO" id="GO:0016020">
    <property type="term" value="C:membrane"/>
    <property type="evidence" value="ECO:0007669"/>
    <property type="project" value="UniProtKB-SubCell"/>
</dbReference>
<dbReference type="Pfam" id="PF12819">
    <property type="entry name" value="Malectin_like"/>
    <property type="match status" value="1"/>
</dbReference>
<feature type="domain" description="Malectin-like" evidence="9">
    <location>
        <begin position="28"/>
        <end position="347"/>
    </location>
</feature>
<comment type="subcellular location">
    <subcellularLocation>
        <location evidence="1">Membrane</location>
        <topology evidence="1">Single-pass membrane protein</topology>
    </subcellularLocation>
</comment>
<sequence length="499" mass="55471">MSLSIFLLWLVSIPLLSHSLPAPRGFPLSCGSSSEITQGNIKYIPDEGYISVGNKTTIKTPGLLPLLSTLRYFPDASARKYCYVFPTVKGGKYLIRTTYYYGSFDGGKTPPVFDQIVQGNKWGTINTTEDYTNGLSTYYEIIVLSMSRELSVCLARNNETTSSPFISALEVENLDDTMYNSTDFSNYALATLARHSFGYLEYIGFPDDPYNRLWQPFLDQNPIVESHSSVTSTDFWNFPPMKTFTTAITTSRGKTINLWWPAVSLPSTKYYIALYFQDNRTPSPFSWRVFSVYVNGKIFYENLNVSTKGVTVCASEWPLSGKTEITLTPGKNIPVGPIINAGEVFQILPFGERTLTRDVMAMEDLARNFDNAPPDWKGDPCLPNNNSWTGVSCSKDKLPRIVSLNLTKMGISGSIAPGIANLTALTHILLGENKLSGAIPDMSSLNELQILHLEDNQLEGSIPQSLGRLKKLQEIFLQNNNLSGRIPPSLENDDGINIQ</sequence>
<evidence type="ECO:0000256" key="4">
    <source>
        <dbReference type="ARBA" id="ARBA00022729"/>
    </source>
</evidence>
<organism evidence="10 11">
    <name type="scientific">Jatropha curcas</name>
    <name type="common">Barbados nut</name>
    <dbReference type="NCBI Taxonomy" id="180498"/>
    <lineage>
        <taxon>Eukaryota</taxon>
        <taxon>Viridiplantae</taxon>
        <taxon>Streptophyta</taxon>
        <taxon>Embryophyta</taxon>
        <taxon>Tracheophyta</taxon>
        <taxon>Spermatophyta</taxon>
        <taxon>Magnoliopsida</taxon>
        <taxon>eudicotyledons</taxon>
        <taxon>Gunneridae</taxon>
        <taxon>Pentapetalae</taxon>
        <taxon>rosids</taxon>
        <taxon>fabids</taxon>
        <taxon>Malpighiales</taxon>
        <taxon>Euphorbiaceae</taxon>
        <taxon>Crotonoideae</taxon>
        <taxon>Jatropheae</taxon>
        <taxon>Jatropha</taxon>
    </lineage>
</organism>
<evidence type="ECO:0000259" key="9">
    <source>
        <dbReference type="Pfam" id="PF12819"/>
    </source>
</evidence>
<reference evidence="10 11" key="1">
    <citation type="journal article" date="2014" name="PLoS ONE">
        <title>Global Analysis of Gene Expression Profiles in Physic Nut (Jatropha curcas L.) Seedlings Exposed to Salt Stress.</title>
        <authorList>
            <person name="Zhang L."/>
            <person name="Zhang C."/>
            <person name="Wu P."/>
            <person name="Chen Y."/>
            <person name="Li M."/>
            <person name="Jiang H."/>
            <person name="Wu G."/>
        </authorList>
    </citation>
    <scope>NUCLEOTIDE SEQUENCE [LARGE SCALE GENOMIC DNA]</scope>
    <source>
        <strain evidence="11">cv. GZQX0401</strain>
        <tissue evidence="10">Young leaves</tissue>
    </source>
</reference>
<dbReference type="InterPro" id="IPR001611">
    <property type="entry name" value="Leu-rich_rpt"/>
</dbReference>
<proteinExistence type="predicted"/>
<dbReference type="STRING" id="180498.A0A067LDZ8"/>
<dbReference type="InterPro" id="IPR032675">
    <property type="entry name" value="LRR_dom_sf"/>
</dbReference>
<gene>
    <name evidence="10" type="ORF">JCGZ_01618</name>
</gene>
<evidence type="ECO:0000256" key="5">
    <source>
        <dbReference type="ARBA" id="ARBA00022737"/>
    </source>
</evidence>
<name>A0A067LDZ8_JATCU</name>
<evidence type="ECO:0000256" key="3">
    <source>
        <dbReference type="ARBA" id="ARBA00022692"/>
    </source>
</evidence>
<dbReference type="InterPro" id="IPR024788">
    <property type="entry name" value="Malectin-like_Carb-bd_dom"/>
</dbReference>
<evidence type="ECO:0000313" key="11">
    <source>
        <dbReference type="Proteomes" id="UP000027138"/>
    </source>
</evidence>
<evidence type="ECO:0000256" key="1">
    <source>
        <dbReference type="ARBA" id="ARBA00004167"/>
    </source>
</evidence>
<keyword evidence="6" id="KW-1133">Transmembrane helix</keyword>
<keyword evidence="7" id="KW-0472">Membrane</keyword>
<dbReference type="Gene3D" id="2.60.120.430">
    <property type="entry name" value="Galactose-binding lectin"/>
    <property type="match status" value="1"/>
</dbReference>
<accession>A0A067LDZ8</accession>
<dbReference type="FunFam" id="3.80.10.10:FF:000129">
    <property type="entry name" value="Leucine-rich repeat receptor-like kinase"/>
    <property type="match status" value="1"/>
</dbReference>
<dbReference type="Pfam" id="PF00560">
    <property type="entry name" value="LRR_1"/>
    <property type="match status" value="2"/>
</dbReference>
<feature type="chain" id="PRO_5005406843" description="Malectin-like domain-containing protein" evidence="8">
    <location>
        <begin position="20"/>
        <end position="499"/>
    </location>
</feature>
<dbReference type="PANTHER" id="PTHR45631:SF45">
    <property type="entry name" value="LEUCINE-RICH REPEAT (LRR) FAMILY PROTEIN"/>
    <property type="match status" value="1"/>
</dbReference>
<dbReference type="PANTHER" id="PTHR45631">
    <property type="entry name" value="OS07G0107800 PROTEIN-RELATED"/>
    <property type="match status" value="1"/>
</dbReference>
<evidence type="ECO:0000256" key="2">
    <source>
        <dbReference type="ARBA" id="ARBA00022614"/>
    </source>
</evidence>
<evidence type="ECO:0000256" key="8">
    <source>
        <dbReference type="SAM" id="SignalP"/>
    </source>
</evidence>
<evidence type="ECO:0000256" key="7">
    <source>
        <dbReference type="ARBA" id="ARBA00023136"/>
    </source>
</evidence>
<dbReference type="OrthoDB" id="1394818at2759"/>
<dbReference type="Proteomes" id="UP000027138">
    <property type="component" value="Unassembled WGS sequence"/>
</dbReference>